<evidence type="ECO:0000313" key="3">
    <source>
        <dbReference type="Proteomes" id="UP000295710"/>
    </source>
</evidence>
<protein>
    <submittedName>
        <fullName evidence="2">Uncharacterized protein</fullName>
    </submittedName>
</protein>
<feature type="transmembrane region" description="Helical" evidence="1">
    <location>
        <begin position="324"/>
        <end position="341"/>
    </location>
</feature>
<sequence>MRKKIRLRQMALFLAGGVLLVLSAVQYAYIAKTEHVVRARFEGGTVRAAQVDDYYERHGKAAQGGKKQDGDIPYVTLWNMKEGIAVAAEGNVREESFSLIEGYGNLEQILPGHRLEGMYPPKSDTEGCAVSDAGAKMLFGSSRVLGKKLHVDGREYIIRGIIEDGRNLLWIQNREAGGFPYMEMEYPDRTSASAVMEWLRQQEFGVPAVILPGGDYSAFNFLFLTLPLWLVALWLYAAVKRRIHDVEKKYVRVLLAAVWGIGLVVLILAGVRYSFRFGLDYIPPKWSDFSFYSQKASELAGMHKNLAQMKPLPGDAQLLQHSRYSAYLAWGSLLFTAWAIVSGRRDRR</sequence>
<dbReference type="Proteomes" id="UP000295710">
    <property type="component" value="Unassembled WGS sequence"/>
</dbReference>
<keyword evidence="3" id="KW-1185">Reference proteome</keyword>
<dbReference type="RefSeq" id="WP_132274410.1">
    <property type="nucleotide sequence ID" value="NZ_JAOBST010000027.1"/>
</dbReference>
<organism evidence="2 3">
    <name type="scientific">Extibacter muris</name>
    <dbReference type="NCBI Taxonomy" id="1796622"/>
    <lineage>
        <taxon>Bacteria</taxon>
        <taxon>Bacillati</taxon>
        <taxon>Bacillota</taxon>
        <taxon>Clostridia</taxon>
        <taxon>Lachnospirales</taxon>
        <taxon>Lachnospiraceae</taxon>
        <taxon>Extibacter</taxon>
    </lineage>
</organism>
<accession>A0A4R4FIA9</accession>
<evidence type="ECO:0000313" key="2">
    <source>
        <dbReference type="EMBL" id="TDA23472.1"/>
    </source>
</evidence>
<gene>
    <name evidence="2" type="ORF">E1963_01690</name>
</gene>
<feature type="transmembrane region" description="Helical" evidence="1">
    <location>
        <begin position="218"/>
        <end position="239"/>
    </location>
</feature>
<dbReference type="EMBL" id="SMMX01000001">
    <property type="protein sequence ID" value="TDA23472.1"/>
    <property type="molecule type" value="Genomic_DNA"/>
</dbReference>
<keyword evidence="1" id="KW-0812">Transmembrane</keyword>
<proteinExistence type="predicted"/>
<comment type="caution">
    <text evidence="2">The sequence shown here is derived from an EMBL/GenBank/DDBJ whole genome shotgun (WGS) entry which is preliminary data.</text>
</comment>
<dbReference type="AlphaFoldDB" id="A0A4R4FIA9"/>
<name>A0A4R4FIA9_9FIRM</name>
<reference evidence="2 3" key="1">
    <citation type="journal article" date="2016" name="Nat. Microbiol.">
        <title>The Mouse Intestinal Bacterial Collection (miBC) provides host-specific insight into cultured diversity and functional potential of the gut microbiota.</title>
        <authorList>
            <person name="Lagkouvardos I."/>
            <person name="Pukall R."/>
            <person name="Abt B."/>
            <person name="Foesel B.U."/>
            <person name="Meier-Kolthoff J.P."/>
            <person name="Kumar N."/>
            <person name="Bresciani A."/>
            <person name="Martinez I."/>
            <person name="Just S."/>
            <person name="Ziegler C."/>
            <person name="Brugiroux S."/>
            <person name="Garzetti D."/>
            <person name="Wenning M."/>
            <person name="Bui T.P."/>
            <person name="Wang J."/>
            <person name="Hugenholtz F."/>
            <person name="Plugge C.M."/>
            <person name="Peterson D.A."/>
            <person name="Hornef M.W."/>
            <person name="Baines J.F."/>
            <person name="Smidt H."/>
            <person name="Walter J."/>
            <person name="Kristiansen K."/>
            <person name="Nielsen H.B."/>
            <person name="Haller D."/>
            <person name="Overmann J."/>
            <person name="Stecher B."/>
            <person name="Clavel T."/>
        </authorList>
    </citation>
    <scope>NUCLEOTIDE SEQUENCE [LARGE SCALE GENOMIC DNA]</scope>
    <source>
        <strain evidence="2 3">DSM 28560</strain>
    </source>
</reference>
<keyword evidence="1" id="KW-1133">Transmembrane helix</keyword>
<feature type="transmembrane region" description="Helical" evidence="1">
    <location>
        <begin position="251"/>
        <end position="275"/>
    </location>
</feature>
<evidence type="ECO:0000256" key="1">
    <source>
        <dbReference type="SAM" id="Phobius"/>
    </source>
</evidence>
<keyword evidence="1" id="KW-0472">Membrane</keyword>